<organism evidence="2 3">
    <name type="scientific">Nocardiopsis akebiae</name>
    <dbReference type="NCBI Taxonomy" id="2831968"/>
    <lineage>
        <taxon>Bacteria</taxon>
        <taxon>Bacillati</taxon>
        <taxon>Actinomycetota</taxon>
        <taxon>Actinomycetes</taxon>
        <taxon>Streptosporangiales</taxon>
        <taxon>Nocardiopsidaceae</taxon>
        <taxon>Nocardiopsis</taxon>
    </lineage>
</organism>
<name>A0ABX8C858_9ACTN</name>
<evidence type="ECO:0000313" key="3">
    <source>
        <dbReference type="Proteomes" id="UP000678016"/>
    </source>
</evidence>
<gene>
    <name evidence="2" type="ORF">KGD83_08875</name>
</gene>
<keyword evidence="3" id="KW-1185">Reference proteome</keyword>
<evidence type="ECO:0000256" key="1">
    <source>
        <dbReference type="SAM" id="MobiDB-lite"/>
    </source>
</evidence>
<evidence type="ECO:0008006" key="4">
    <source>
        <dbReference type="Google" id="ProtNLM"/>
    </source>
</evidence>
<sequence>MQQTEATTGAEAVSSEEEKTVSLRHLSAARRRALRTLCDDGPASAQDVADMWRHSTPLTARAHLIARLLWVLESLDYAEPTGAPGVYRATARGARALQWH</sequence>
<reference evidence="3" key="1">
    <citation type="submission" date="2021-05" db="EMBL/GenBank/DDBJ databases">
        <title>Direct Submission.</title>
        <authorList>
            <person name="Li K."/>
            <person name="Gao J."/>
        </authorList>
    </citation>
    <scope>NUCLEOTIDE SEQUENCE [LARGE SCALE GENOMIC DNA]</scope>
    <source>
        <strain evidence="3">HDS12</strain>
    </source>
</reference>
<dbReference type="Proteomes" id="UP000678016">
    <property type="component" value="Chromosome"/>
</dbReference>
<protein>
    <recommendedName>
        <fullName evidence="4">ArsR family transcriptional regulator</fullName>
    </recommendedName>
</protein>
<proteinExistence type="predicted"/>
<evidence type="ECO:0000313" key="2">
    <source>
        <dbReference type="EMBL" id="QUX30601.1"/>
    </source>
</evidence>
<dbReference type="EMBL" id="CP074132">
    <property type="protein sequence ID" value="QUX30601.1"/>
    <property type="molecule type" value="Genomic_DNA"/>
</dbReference>
<dbReference type="RefSeq" id="WP_212643352.1">
    <property type="nucleotide sequence ID" value="NZ_CP074132.1"/>
</dbReference>
<accession>A0ABX8C858</accession>
<feature type="region of interest" description="Disordered" evidence="1">
    <location>
        <begin position="1"/>
        <end position="24"/>
    </location>
</feature>